<reference evidence="2" key="1">
    <citation type="journal article" date="2017" name="Curr. Microbiol.">
        <title>Genomic Diversity of Type B3 Bacteriophages of Caulobacter crescentus.</title>
        <authorList>
            <person name="Ash K.T."/>
            <person name="Drake K.M."/>
            <person name="Gibbs W.S."/>
            <person name="Ely B."/>
        </authorList>
    </citation>
    <scope>NUCLEOTIDE SEQUENCE [LARGE SCALE GENOMIC DNA]</scope>
</reference>
<evidence type="ECO:0000313" key="1">
    <source>
        <dbReference type="EMBL" id="ARB15137.1"/>
    </source>
</evidence>
<protein>
    <submittedName>
        <fullName evidence="1">Uncharacterized protein</fullName>
    </submittedName>
</protein>
<dbReference type="EMBL" id="KY555146">
    <property type="protein sequence ID" value="ARB15137.1"/>
    <property type="molecule type" value="Genomic_DNA"/>
</dbReference>
<proteinExistence type="predicted"/>
<evidence type="ECO:0000313" key="2">
    <source>
        <dbReference type="Proteomes" id="UP000222485"/>
    </source>
</evidence>
<accession>A0A1V0EE04</accession>
<name>A0A1V0EE04_9CAUD</name>
<gene>
    <name evidence="1" type="ORF">Ccr32_gp219</name>
</gene>
<organism evidence="1 2">
    <name type="scientific">Caulobacter phage Ccr32</name>
    <dbReference type="NCBI Taxonomy" id="1959738"/>
    <lineage>
        <taxon>Viruses</taxon>
        <taxon>Duplodnaviria</taxon>
        <taxon>Heunggongvirae</taxon>
        <taxon>Uroviricota</taxon>
        <taxon>Caudoviricetes</taxon>
        <taxon>Jeanschmidtviridae</taxon>
        <taxon>Shapirovirus</taxon>
        <taxon>Shapirovirus cbk</taxon>
    </lineage>
</organism>
<dbReference type="Proteomes" id="UP000222485">
    <property type="component" value="Genome"/>
</dbReference>
<sequence>MRYVLDYADDRDKPVYTNFQAGDRKAAIAKAKRLLAKAIKTVDFSLHRAYIFVDPTGVARDVDDMIPFGMLSTMAYASIVTPSMISFDDRDAKAAIAARLAQ</sequence>